<evidence type="ECO:0000259" key="1">
    <source>
        <dbReference type="Pfam" id="PF00326"/>
    </source>
</evidence>
<dbReference type="SUPFAM" id="SSF69322">
    <property type="entry name" value="Tricorn protease domain 2"/>
    <property type="match status" value="1"/>
</dbReference>
<dbReference type="EMBL" id="MQVR01000005">
    <property type="protein sequence ID" value="OKL54894.1"/>
    <property type="molecule type" value="Genomic_DNA"/>
</dbReference>
<dbReference type="Gene3D" id="3.40.50.1820">
    <property type="entry name" value="alpha/beta hydrolase"/>
    <property type="match status" value="1"/>
</dbReference>
<dbReference type="InterPro" id="IPR050585">
    <property type="entry name" value="Xaa-Pro_dipeptidyl-ppase/CocE"/>
</dbReference>
<dbReference type="InterPro" id="IPR001375">
    <property type="entry name" value="Peptidase_S9_cat"/>
</dbReference>
<dbReference type="AlphaFoldDB" id="A0A1Q5Q4Z5"/>
<dbReference type="Proteomes" id="UP000185628">
    <property type="component" value="Unassembled WGS sequence"/>
</dbReference>
<dbReference type="GO" id="GO:0006508">
    <property type="term" value="P:proteolysis"/>
    <property type="evidence" value="ECO:0007669"/>
    <property type="project" value="InterPro"/>
</dbReference>
<dbReference type="GO" id="GO:0008236">
    <property type="term" value="F:serine-type peptidase activity"/>
    <property type="evidence" value="ECO:0007669"/>
    <property type="project" value="InterPro"/>
</dbReference>
<evidence type="ECO:0000313" key="2">
    <source>
        <dbReference type="EMBL" id="OKL54894.1"/>
    </source>
</evidence>
<keyword evidence="3" id="KW-1185">Reference proteome</keyword>
<protein>
    <recommendedName>
        <fullName evidence="1">Peptidase S9 prolyl oligopeptidase catalytic domain-containing protein</fullName>
    </recommendedName>
</protein>
<dbReference type="SUPFAM" id="SSF53474">
    <property type="entry name" value="alpha/beta-Hydrolases"/>
    <property type="match status" value="1"/>
</dbReference>
<reference evidence="3" key="1">
    <citation type="submission" date="2016-12" db="EMBL/GenBank/DDBJ databases">
        <authorList>
            <person name="Meng X."/>
        </authorList>
    </citation>
    <scope>NUCLEOTIDE SEQUENCE [LARGE SCALE GENOMIC DNA]</scope>
    <source>
        <strain evidence="3">DSM 19116</strain>
    </source>
</reference>
<gene>
    <name evidence="2" type="ORF">BSZ39_01560</name>
</gene>
<organism evidence="2 3">
    <name type="scientific">Bowdeniella nasicola</name>
    <dbReference type="NCBI Taxonomy" id="208480"/>
    <lineage>
        <taxon>Bacteria</taxon>
        <taxon>Bacillati</taxon>
        <taxon>Actinomycetota</taxon>
        <taxon>Actinomycetes</taxon>
        <taxon>Actinomycetales</taxon>
        <taxon>Actinomycetaceae</taxon>
        <taxon>Bowdeniella</taxon>
    </lineage>
</organism>
<dbReference type="Pfam" id="PF00326">
    <property type="entry name" value="Peptidase_S9"/>
    <property type="match status" value="1"/>
</dbReference>
<comment type="caution">
    <text evidence="2">The sequence shown here is derived from an EMBL/GenBank/DDBJ whole genome shotgun (WGS) entry which is preliminary data.</text>
</comment>
<evidence type="ECO:0000313" key="3">
    <source>
        <dbReference type="Proteomes" id="UP000185628"/>
    </source>
</evidence>
<name>A0A1Q5Q4Z5_9ACTO</name>
<accession>A0A1Q5Q4Z5</accession>
<dbReference type="RefSeq" id="WP_073715647.1">
    <property type="nucleotide sequence ID" value="NZ_MQVR01000005.1"/>
</dbReference>
<dbReference type="OrthoDB" id="128799at2"/>
<dbReference type="InterPro" id="IPR029058">
    <property type="entry name" value="AB_hydrolase_fold"/>
</dbReference>
<dbReference type="PANTHER" id="PTHR43056:SF5">
    <property type="entry name" value="PEPTIDASE S9 PROLYL OLIGOPEPTIDASE CATALYTIC DOMAIN-CONTAINING PROTEIN"/>
    <property type="match status" value="1"/>
</dbReference>
<proteinExistence type="predicted"/>
<sequence length="650" mass="70856">MTTTTMPYGAWPSILSLEALTASKTTLGDPLLTETGLVTTKTGSDGITRLAVERDGHLIEIPLHDETGKEISIGSRVHEYGGPALAIEGSDVIVSNRDDGRLYRAPLAAEPGASASPITPDDGWRYCDISAVDGHVIAVAEIYDNSRADGYPRHAIVDIDCADLERTVLYDGADFIAGVRLSPSRERITWFEWELGQMPWDDTRIMLGERFETSIKEITRIDSGTSAAVFPMFVTDDDLLFIDDLSGWWNIYRAELGPQVRLRTVHPAEAEFADPAWVMQSPYTVLDEEHVLVKWRADGQGHIGSLAWRTGELEEWLIGYDPLGTPACLDDRVAILAGSATQSPVVLNIDLPHARTRVVATSEKDALPEEWISLPEPISWETPEVDGLPAHEAYGYFYSPHHPEVTAPEGEKPPLIVMVHGGPTSSTWPVLRDGIQFWTTRGFAVLDVDYAGSSGYGRAYRDLLVGQWGVIDNADIAAGVRFLADSGLIDQNRAVIRGGSAGGYAVLRALSTSDVFAAGTSLYGVADLELLAKETHIFEARYLDGLIGAYPEDRDTYRDRSPIHHLDAITAPVLLLQGEDDKVVPPSQATVIHDALHAAGQRVALRMYPGEAHGFRTADVKKDAAATELAFYGDVLGFKPHGIEAAVPWS</sequence>
<feature type="domain" description="Peptidase S9 prolyl oligopeptidase catalytic" evidence="1">
    <location>
        <begin position="434"/>
        <end position="637"/>
    </location>
</feature>
<dbReference type="PANTHER" id="PTHR43056">
    <property type="entry name" value="PEPTIDASE S9 PROLYL OLIGOPEPTIDASE"/>
    <property type="match status" value="1"/>
</dbReference>